<dbReference type="AlphaFoldDB" id="A0A840N486"/>
<reference evidence="1 2" key="1">
    <citation type="submission" date="2020-08" db="EMBL/GenBank/DDBJ databases">
        <title>Genomic Encyclopedia of Type Strains, Phase IV (KMG-IV): sequencing the most valuable type-strain genomes for metagenomic binning, comparative biology and taxonomic classification.</title>
        <authorList>
            <person name="Goeker M."/>
        </authorList>
    </citation>
    <scope>NUCLEOTIDE SEQUENCE [LARGE SCALE GENOMIC DNA]</scope>
    <source>
        <strain evidence="1 2">DSM 17498</strain>
    </source>
</reference>
<dbReference type="EMBL" id="JACHIJ010000005">
    <property type="protein sequence ID" value="MBB5053940.1"/>
    <property type="molecule type" value="Genomic_DNA"/>
</dbReference>
<organism evidence="1 2">
    <name type="scientific">Afipia massiliensis</name>
    <dbReference type="NCBI Taxonomy" id="211460"/>
    <lineage>
        <taxon>Bacteria</taxon>
        <taxon>Pseudomonadati</taxon>
        <taxon>Pseudomonadota</taxon>
        <taxon>Alphaproteobacteria</taxon>
        <taxon>Hyphomicrobiales</taxon>
        <taxon>Nitrobacteraceae</taxon>
        <taxon>Afipia</taxon>
    </lineage>
</organism>
<protein>
    <submittedName>
        <fullName evidence="1">Uncharacterized protein</fullName>
    </submittedName>
</protein>
<proteinExistence type="predicted"/>
<gene>
    <name evidence="1" type="ORF">HNQ36_003940</name>
</gene>
<dbReference type="Proteomes" id="UP000521227">
    <property type="component" value="Unassembled WGS sequence"/>
</dbReference>
<sequence>MIKVTIEIIPGGYAEGRRTIGLMHIANISDLARRSDYRVDFTEGNNPLTGMKSFTRTVYVRDHDRNQSVWSLIEKAIAAGKDAGFGRGSR</sequence>
<name>A0A840N486_9BRAD</name>
<accession>A0A840N486</accession>
<comment type="caution">
    <text evidence="1">The sequence shown here is derived from an EMBL/GenBank/DDBJ whole genome shotgun (WGS) entry which is preliminary data.</text>
</comment>
<dbReference type="RefSeq" id="WP_062316517.1">
    <property type="nucleotide sequence ID" value="NZ_JACHIJ010000005.1"/>
</dbReference>
<evidence type="ECO:0000313" key="1">
    <source>
        <dbReference type="EMBL" id="MBB5053940.1"/>
    </source>
</evidence>
<evidence type="ECO:0000313" key="2">
    <source>
        <dbReference type="Proteomes" id="UP000521227"/>
    </source>
</evidence>